<accession>A0A383VES1</accession>
<name>A0A383VES1_TETOB</name>
<evidence type="ECO:0000313" key="2">
    <source>
        <dbReference type="EMBL" id="SZX64055.1"/>
    </source>
</evidence>
<dbReference type="AlphaFoldDB" id="A0A383VES1"/>
<dbReference type="PROSITE" id="PS51257">
    <property type="entry name" value="PROKAR_LIPOPROTEIN"/>
    <property type="match status" value="1"/>
</dbReference>
<proteinExistence type="predicted"/>
<dbReference type="InterPro" id="IPR002049">
    <property type="entry name" value="LE_dom"/>
</dbReference>
<dbReference type="SMART" id="SM01411">
    <property type="entry name" value="Ephrin_rec_like"/>
    <property type="match status" value="1"/>
</dbReference>
<reference evidence="2 3" key="1">
    <citation type="submission" date="2016-10" db="EMBL/GenBank/DDBJ databases">
        <authorList>
            <person name="Cai Z."/>
        </authorList>
    </citation>
    <scope>NUCLEOTIDE SEQUENCE [LARGE SCALE GENOMIC DNA]</scope>
</reference>
<feature type="domain" description="Laminin EGF-like" evidence="1">
    <location>
        <begin position="143"/>
        <end position="178"/>
    </location>
</feature>
<dbReference type="Proteomes" id="UP000256970">
    <property type="component" value="Unassembled WGS sequence"/>
</dbReference>
<gene>
    <name evidence="2" type="ORF">BQ4739_LOCUS4582</name>
</gene>
<dbReference type="EMBL" id="FNXT01000364">
    <property type="protein sequence ID" value="SZX64055.1"/>
    <property type="molecule type" value="Genomic_DNA"/>
</dbReference>
<keyword evidence="3" id="KW-1185">Reference proteome</keyword>
<organism evidence="2 3">
    <name type="scientific">Tetradesmus obliquus</name>
    <name type="common">Green alga</name>
    <name type="synonym">Acutodesmus obliquus</name>
    <dbReference type="NCBI Taxonomy" id="3088"/>
    <lineage>
        <taxon>Eukaryota</taxon>
        <taxon>Viridiplantae</taxon>
        <taxon>Chlorophyta</taxon>
        <taxon>core chlorophytes</taxon>
        <taxon>Chlorophyceae</taxon>
        <taxon>CS clade</taxon>
        <taxon>Sphaeropleales</taxon>
        <taxon>Scenedesmaceae</taxon>
        <taxon>Tetradesmus</taxon>
    </lineage>
</organism>
<evidence type="ECO:0000259" key="1">
    <source>
        <dbReference type="PROSITE" id="PS01248"/>
    </source>
</evidence>
<dbReference type="PROSITE" id="PS01248">
    <property type="entry name" value="EGF_LAM_1"/>
    <property type="match status" value="1"/>
</dbReference>
<protein>
    <recommendedName>
        <fullName evidence="1">Laminin EGF-like domain-containing protein</fullName>
    </recommendedName>
</protein>
<evidence type="ECO:0000313" key="3">
    <source>
        <dbReference type="Proteomes" id="UP000256970"/>
    </source>
</evidence>
<sequence length="703" mass="69641">MKPEAVQQLQQLIVACQRNIQRQQQRTWPPPWLRQHCCGSSLHPARRVNLRARAGKGSIRVAVCSAARTVVLASGATFLLSLVLVQHETACPAGRELTPGATPPACRVCAAGSVSAGGLLAAKPACSACSANKTTLGANRVRCTGCKPGFGGPSCDICKLGFWSPGGAANTATACRACPDGSITLGEGSTIKADCLSTAIDTNTTIPVNLTTIAEFTLEGGTCSKGLQDALVAKYVEGKRDAAATDGLLMNATTAVLNCTQVAGSSSIRIFTQSITISATAAPDAGNNTASPAADVGTVDARIASVSAAAGSSSATVSPQLFGWPWWWPLVFAKIKTKPSGGLSAAAQAAARAREAAAVANLGRANITSNGTSANVSAAGVAQFQMGQANGSAVIVSSSTSCLDAPPSSLWQLPTGISLAGPSWQLACGSTLKGKSCTASACDKGTGDLTATCGQDSKWANGTGSCSPLTCEKAAAPAFVADDIQGACLAPPPPARAFCGGTAMPSASGGWATNGAPLDGAAWGSACGQAYQGDTCSAAACGGSFTGMLSAVCQADGQWGQLGGTCSAGTCSSSTISVPTSGGGTFSAAAWAAACGFTPRGSGCSASACSAGTGSISATCDASGSWVNVQGACTVAVSAPCATTTDGLQSIPNIDLSKWLSQCGNTALGVQCQANDPCLGSTQGSVFATCTSNGWASASGYCF</sequence>